<evidence type="ECO:0008006" key="2">
    <source>
        <dbReference type="Google" id="ProtNLM"/>
    </source>
</evidence>
<protein>
    <recommendedName>
        <fullName evidence="2">Phage major tail protein, TP901-1 family</fullName>
    </recommendedName>
</protein>
<evidence type="ECO:0000313" key="1">
    <source>
        <dbReference type="EMBL" id="MPM41399.1"/>
    </source>
</evidence>
<accession>A0A644ZKK0</accession>
<proteinExistence type="predicted"/>
<sequence>MAIVLGLDAKLLRGTAGATGATEVKNVKDLTLNLESGEADVTTRATKGWKASVATPKEASLEFGILYDTEDADFTAFQTAYFSNTPIALFVTDGDGHGLDADWSITGFTVEQPLEEALTVSITAKPTASTRAPVWS</sequence>
<dbReference type="AlphaFoldDB" id="A0A644ZKK0"/>
<organism evidence="1">
    <name type="scientific">bioreactor metagenome</name>
    <dbReference type="NCBI Taxonomy" id="1076179"/>
    <lineage>
        <taxon>unclassified sequences</taxon>
        <taxon>metagenomes</taxon>
        <taxon>ecological metagenomes</taxon>
    </lineage>
</organism>
<gene>
    <name evidence="1" type="ORF">SDC9_88054</name>
</gene>
<name>A0A644ZKK0_9ZZZZ</name>
<comment type="caution">
    <text evidence="1">The sequence shown here is derived from an EMBL/GenBank/DDBJ whole genome shotgun (WGS) entry which is preliminary data.</text>
</comment>
<reference evidence="1" key="1">
    <citation type="submission" date="2019-08" db="EMBL/GenBank/DDBJ databases">
        <authorList>
            <person name="Kucharzyk K."/>
            <person name="Murdoch R.W."/>
            <person name="Higgins S."/>
            <person name="Loffler F."/>
        </authorList>
    </citation>
    <scope>NUCLEOTIDE SEQUENCE</scope>
</reference>
<dbReference type="EMBL" id="VSSQ01009359">
    <property type="protein sequence ID" value="MPM41399.1"/>
    <property type="molecule type" value="Genomic_DNA"/>
</dbReference>